<organism evidence="1 2">
    <name type="scientific">Paludibacterium paludis</name>
    <dbReference type="NCBI Taxonomy" id="1225769"/>
    <lineage>
        <taxon>Bacteria</taxon>
        <taxon>Pseudomonadati</taxon>
        <taxon>Pseudomonadota</taxon>
        <taxon>Betaproteobacteria</taxon>
        <taxon>Neisseriales</taxon>
        <taxon>Chromobacteriaceae</taxon>
        <taxon>Paludibacterium</taxon>
    </lineage>
</organism>
<dbReference type="AlphaFoldDB" id="A0A918P1A9"/>
<reference evidence="1" key="2">
    <citation type="submission" date="2020-09" db="EMBL/GenBank/DDBJ databases">
        <authorList>
            <person name="Sun Q."/>
            <person name="Kim S."/>
        </authorList>
    </citation>
    <scope>NUCLEOTIDE SEQUENCE</scope>
    <source>
        <strain evidence="1">KCTC 32182</strain>
    </source>
</reference>
<dbReference type="EMBL" id="BMYX01000006">
    <property type="protein sequence ID" value="GGY11828.1"/>
    <property type="molecule type" value="Genomic_DNA"/>
</dbReference>
<accession>A0A918P1A9</accession>
<sequence>MSHARAGAAHEALIGRGVLVNDEEGLKVGPEGLAWFRWMGIDAGEVANGRRALCRACLDWSERRHHLAGALGAALFEWVLALGWARRVPDSRIVICTPQGEASFRGLFE</sequence>
<dbReference type="RefSeq" id="WP_189532566.1">
    <property type="nucleotide sequence ID" value="NZ_CP069161.1"/>
</dbReference>
<name>A0A918P1A9_9NEIS</name>
<proteinExistence type="predicted"/>
<evidence type="ECO:0000313" key="1">
    <source>
        <dbReference type="EMBL" id="GGY11828.1"/>
    </source>
</evidence>
<reference evidence="1" key="1">
    <citation type="journal article" date="2014" name="Int. J. Syst. Evol. Microbiol.">
        <title>Complete genome sequence of Corynebacterium casei LMG S-19264T (=DSM 44701T), isolated from a smear-ripened cheese.</title>
        <authorList>
            <consortium name="US DOE Joint Genome Institute (JGI-PGF)"/>
            <person name="Walter F."/>
            <person name="Albersmeier A."/>
            <person name="Kalinowski J."/>
            <person name="Ruckert C."/>
        </authorList>
    </citation>
    <scope>NUCLEOTIDE SEQUENCE</scope>
    <source>
        <strain evidence="1">KCTC 32182</strain>
    </source>
</reference>
<protein>
    <submittedName>
        <fullName evidence="1">Uncharacterized protein</fullName>
    </submittedName>
</protein>
<evidence type="ECO:0000313" key="2">
    <source>
        <dbReference type="Proteomes" id="UP000645257"/>
    </source>
</evidence>
<gene>
    <name evidence="1" type="ORF">GCM10011289_13390</name>
</gene>
<keyword evidence="2" id="KW-1185">Reference proteome</keyword>
<dbReference type="Proteomes" id="UP000645257">
    <property type="component" value="Unassembled WGS sequence"/>
</dbReference>
<comment type="caution">
    <text evidence="1">The sequence shown here is derived from an EMBL/GenBank/DDBJ whole genome shotgun (WGS) entry which is preliminary data.</text>
</comment>